<accession>A0A6G1KUM5</accession>
<dbReference type="AlphaFoldDB" id="A0A6G1KUM5"/>
<gene>
    <name evidence="1" type="ORF">EJ03DRAFT_32004</name>
</gene>
<keyword evidence="2" id="KW-1185">Reference proteome</keyword>
<organism evidence="1 2">
    <name type="scientific">Teratosphaeria nubilosa</name>
    <dbReference type="NCBI Taxonomy" id="161662"/>
    <lineage>
        <taxon>Eukaryota</taxon>
        <taxon>Fungi</taxon>
        <taxon>Dikarya</taxon>
        <taxon>Ascomycota</taxon>
        <taxon>Pezizomycotina</taxon>
        <taxon>Dothideomycetes</taxon>
        <taxon>Dothideomycetidae</taxon>
        <taxon>Mycosphaerellales</taxon>
        <taxon>Teratosphaeriaceae</taxon>
        <taxon>Teratosphaeria</taxon>
    </lineage>
</organism>
<protein>
    <submittedName>
        <fullName evidence="1">Uncharacterized protein</fullName>
    </submittedName>
</protein>
<evidence type="ECO:0000313" key="2">
    <source>
        <dbReference type="Proteomes" id="UP000799436"/>
    </source>
</evidence>
<reference evidence="1" key="1">
    <citation type="journal article" date="2020" name="Stud. Mycol.">
        <title>101 Dothideomycetes genomes: a test case for predicting lifestyles and emergence of pathogens.</title>
        <authorList>
            <person name="Haridas S."/>
            <person name="Albert R."/>
            <person name="Binder M."/>
            <person name="Bloem J."/>
            <person name="Labutti K."/>
            <person name="Salamov A."/>
            <person name="Andreopoulos B."/>
            <person name="Baker S."/>
            <person name="Barry K."/>
            <person name="Bills G."/>
            <person name="Bluhm B."/>
            <person name="Cannon C."/>
            <person name="Castanera R."/>
            <person name="Culley D."/>
            <person name="Daum C."/>
            <person name="Ezra D."/>
            <person name="Gonzalez J."/>
            <person name="Henrissat B."/>
            <person name="Kuo A."/>
            <person name="Liang C."/>
            <person name="Lipzen A."/>
            <person name="Lutzoni F."/>
            <person name="Magnuson J."/>
            <person name="Mondo S."/>
            <person name="Nolan M."/>
            <person name="Ohm R."/>
            <person name="Pangilinan J."/>
            <person name="Park H.-J."/>
            <person name="Ramirez L."/>
            <person name="Alfaro M."/>
            <person name="Sun H."/>
            <person name="Tritt A."/>
            <person name="Yoshinaga Y."/>
            <person name="Zwiers L.-H."/>
            <person name="Turgeon B."/>
            <person name="Goodwin S."/>
            <person name="Spatafora J."/>
            <person name="Crous P."/>
            <person name="Grigoriev I."/>
        </authorList>
    </citation>
    <scope>NUCLEOTIDE SEQUENCE</scope>
    <source>
        <strain evidence="1">CBS 116005</strain>
    </source>
</reference>
<sequence length="178" mass="19833">MAHAEPTMPFSVVQVFLLPNSSHILVQSCDPNSSPPAYCLYTINARKLLPLCLVSIYVFLRFRHRCASCLPRCYNCWSRLAGLLSCCFSVNCVSNNHEPGTLCNTSRSLRDDMVVVAMMEIPTVMRVFCECNSGDGNRFPTTLRWVPLLVIWPPSSRAGGRAHLALRLLSTLPPHSHA</sequence>
<name>A0A6G1KUM5_9PEZI</name>
<evidence type="ECO:0000313" key="1">
    <source>
        <dbReference type="EMBL" id="KAF2764373.1"/>
    </source>
</evidence>
<dbReference type="EMBL" id="ML995927">
    <property type="protein sequence ID" value="KAF2764373.1"/>
    <property type="molecule type" value="Genomic_DNA"/>
</dbReference>
<proteinExistence type="predicted"/>
<dbReference type="Proteomes" id="UP000799436">
    <property type="component" value="Unassembled WGS sequence"/>
</dbReference>